<keyword evidence="5 9" id="KW-0812">Transmembrane</keyword>
<evidence type="ECO:0000256" key="6">
    <source>
        <dbReference type="ARBA" id="ARBA00022847"/>
    </source>
</evidence>
<dbReference type="Proteomes" id="UP001319874">
    <property type="component" value="Plasmid pPT365"/>
</dbReference>
<comment type="subcellular location">
    <subcellularLocation>
        <location evidence="1">Cell membrane</location>
        <topology evidence="1">Multi-pass membrane protein</topology>
    </subcellularLocation>
</comment>
<name>A0ABN6JXL7_9BURK</name>
<evidence type="ECO:0000256" key="3">
    <source>
        <dbReference type="ARBA" id="ARBA00022448"/>
    </source>
</evidence>
<feature type="domain" description="Major facilitator superfamily (MFS) profile" evidence="10">
    <location>
        <begin position="25"/>
        <end position="424"/>
    </location>
</feature>
<gene>
    <name evidence="11" type="ORF">PTKU64_92880</name>
</gene>
<evidence type="ECO:0000256" key="7">
    <source>
        <dbReference type="ARBA" id="ARBA00022989"/>
    </source>
</evidence>
<evidence type="ECO:0000256" key="2">
    <source>
        <dbReference type="ARBA" id="ARBA00008240"/>
    </source>
</evidence>
<evidence type="ECO:0000259" key="10">
    <source>
        <dbReference type="PROSITE" id="PS50850"/>
    </source>
</evidence>
<evidence type="ECO:0000256" key="1">
    <source>
        <dbReference type="ARBA" id="ARBA00004651"/>
    </source>
</evidence>
<keyword evidence="12" id="KW-1185">Reference proteome</keyword>
<dbReference type="PROSITE" id="PS00217">
    <property type="entry name" value="SUGAR_TRANSPORT_2"/>
    <property type="match status" value="1"/>
</dbReference>
<evidence type="ECO:0000256" key="5">
    <source>
        <dbReference type="ARBA" id="ARBA00022692"/>
    </source>
</evidence>
<dbReference type="Pfam" id="PF07690">
    <property type="entry name" value="MFS_1"/>
    <property type="match status" value="1"/>
</dbReference>
<sequence length="434" mass="46812">MNQFPGATSVADDMVQPRPVSHLRSLIASGAGNLLEWFDWTVYTVASVYIAAALFDKTDRMSSLLNTLAVFAAGFFARPLGGIVFGAMADRLGRRAVLLSTMLMMAFASLLIAAIPSYDAIGGWASAALLLARLVQGAAHGGETTASYAYVAEIAPPERRGLWSSAVFLSVGAGSLIATFFMAFLTVALSAEQMQQWGWRVPFAAGGLLAGFALWLRRNMIESVEEASAPKHHVQPWSRGKLFKEGIKLFTYEAGSTLTYYTWVSSAAIYAISVRHMNPHDAFTMSCIAQVVYLATLPGIGRLSDFIGRKVTTLMSLIGIAITIFPLWGLISAAPWTLLVAQTIGLVLVGFITGAKPAAISEQVPTRYRTKLFGFFISLAVAFFGGTASYLSTWLAAIDKAWLFNVYLIVIALIASAVVFNWKNNTGKPMGDIE</sequence>
<dbReference type="SUPFAM" id="SSF103473">
    <property type="entry name" value="MFS general substrate transporter"/>
    <property type="match status" value="1"/>
</dbReference>
<accession>A0ABN6JXL7</accession>
<reference evidence="11 12" key="1">
    <citation type="journal article" date="2022" name="Front. Microbiol.">
        <title>Identification and characterization of a novel class of self-sufficient cytochrome P450 hydroxylase involved in cyclohexanecarboxylate degradation in Paraburkholderia terrae strain KU-64.</title>
        <authorList>
            <person name="Yamamoto T."/>
            <person name="Hasegawa Y."/>
            <person name="Iwaki H."/>
        </authorList>
    </citation>
    <scope>NUCLEOTIDE SEQUENCE [LARGE SCALE GENOMIC DNA]</scope>
    <source>
        <strain evidence="11 12">KU-64</strain>
    </source>
</reference>
<feature type="transmembrane region" description="Helical" evidence="9">
    <location>
        <begin position="67"/>
        <end position="89"/>
    </location>
</feature>
<geneLocation type="plasmid" evidence="11 12">
    <name>pPT365</name>
</geneLocation>
<proteinExistence type="inferred from homology"/>
<dbReference type="InterPro" id="IPR051084">
    <property type="entry name" value="H+-coupled_symporters"/>
</dbReference>
<comment type="similarity">
    <text evidence="2">Belongs to the major facilitator superfamily. Metabolite:H+ Symporter (MHS) family (TC 2.A.1.6) family.</text>
</comment>
<organism evidence="11 12">
    <name type="scientific">Paraburkholderia terrae</name>
    <dbReference type="NCBI Taxonomy" id="311230"/>
    <lineage>
        <taxon>Bacteria</taxon>
        <taxon>Pseudomonadati</taxon>
        <taxon>Pseudomonadota</taxon>
        <taxon>Betaproteobacteria</taxon>
        <taxon>Burkholderiales</taxon>
        <taxon>Burkholderiaceae</taxon>
        <taxon>Paraburkholderia</taxon>
    </lineage>
</organism>
<evidence type="ECO:0000313" key="12">
    <source>
        <dbReference type="Proteomes" id="UP001319874"/>
    </source>
</evidence>
<dbReference type="InterPro" id="IPR036259">
    <property type="entry name" value="MFS_trans_sf"/>
</dbReference>
<dbReference type="InterPro" id="IPR011701">
    <property type="entry name" value="MFS"/>
</dbReference>
<feature type="transmembrane region" description="Helical" evidence="9">
    <location>
        <begin position="282"/>
        <end position="300"/>
    </location>
</feature>
<feature type="transmembrane region" description="Helical" evidence="9">
    <location>
        <begin position="197"/>
        <end position="216"/>
    </location>
</feature>
<dbReference type="PANTHER" id="PTHR43528:SF1">
    <property type="entry name" value="ALPHA-KETOGLUTARATE PERMEASE"/>
    <property type="match status" value="1"/>
</dbReference>
<dbReference type="InterPro" id="IPR020846">
    <property type="entry name" value="MFS_dom"/>
</dbReference>
<evidence type="ECO:0000256" key="8">
    <source>
        <dbReference type="ARBA" id="ARBA00023136"/>
    </source>
</evidence>
<feature type="transmembrane region" description="Helical" evidence="9">
    <location>
        <begin position="166"/>
        <end position="191"/>
    </location>
</feature>
<dbReference type="PROSITE" id="PS00216">
    <property type="entry name" value="SUGAR_TRANSPORT_1"/>
    <property type="match status" value="1"/>
</dbReference>
<feature type="transmembrane region" description="Helical" evidence="9">
    <location>
        <begin position="95"/>
        <end position="115"/>
    </location>
</feature>
<keyword evidence="4" id="KW-1003">Cell membrane</keyword>
<evidence type="ECO:0000313" key="11">
    <source>
        <dbReference type="EMBL" id="BCZ85613.1"/>
    </source>
</evidence>
<feature type="transmembrane region" description="Helical" evidence="9">
    <location>
        <begin position="372"/>
        <end position="396"/>
    </location>
</feature>
<evidence type="ECO:0000256" key="9">
    <source>
        <dbReference type="SAM" id="Phobius"/>
    </source>
</evidence>
<feature type="transmembrane region" description="Helical" evidence="9">
    <location>
        <begin position="37"/>
        <end position="55"/>
    </location>
</feature>
<dbReference type="PROSITE" id="PS50850">
    <property type="entry name" value="MFS"/>
    <property type="match status" value="1"/>
</dbReference>
<keyword evidence="3" id="KW-0813">Transport</keyword>
<keyword evidence="11" id="KW-0614">Plasmid</keyword>
<feature type="transmembrane region" description="Helical" evidence="9">
    <location>
        <begin position="337"/>
        <end position="360"/>
    </location>
</feature>
<dbReference type="PANTHER" id="PTHR43528">
    <property type="entry name" value="ALPHA-KETOGLUTARATE PERMEASE"/>
    <property type="match status" value="1"/>
</dbReference>
<evidence type="ECO:0000256" key="4">
    <source>
        <dbReference type="ARBA" id="ARBA00022475"/>
    </source>
</evidence>
<keyword evidence="8 9" id="KW-0472">Membrane</keyword>
<feature type="transmembrane region" description="Helical" evidence="9">
    <location>
        <begin position="312"/>
        <end position="331"/>
    </location>
</feature>
<feature type="transmembrane region" description="Helical" evidence="9">
    <location>
        <begin position="249"/>
        <end position="270"/>
    </location>
</feature>
<dbReference type="Gene3D" id="1.20.1250.20">
    <property type="entry name" value="MFS general substrate transporter like domains"/>
    <property type="match status" value="2"/>
</dbReference>
<keyword evidence="6" id="KW-0769">Symport</keyword>
<protein>
    <submittedName>
        <fullName evidence="11">MFS transporter</fullName>
    </submittedName>
</protein>
<feature type="transmembrane region" description="Helical" evidence="9">
    <location>
        <begin position="402"/>
        <end position="422"/>
    </location>
</feature>
<dbReference type="InterPro" id="IPR005829">
    <property type="entry name" value="Sugar_transporter_CS"/>
</dbReference>
<keyword evidence="7 9" id="KW-1133">Transmembrane helix</keyword>
<dbReference type="EMBL" id="AP024959">
    <property type="protein sequence ID" value="BCZ85613.1"/>
    <property type="molecule type" value="Genomic_DNA"/>
</dbReference>